<sequence>MSVLSALAKVEAVDAGRAVPTATVRHCHLAEQPLVLIPLHLAGEAAAPLAVLVGANHDEARLLIVPQPRDRVLRLRFAEELAAILLPHIDRHADDTEPVVIDKKTNETIDRCVDAPQIWVPNQAAVTFLKLLGRSLRFRRTEGDDAVSPAIPLVGRWLTWYCDRAEHPGSTALAPLTSHLSTHWTTGQSALEDANLTALLGWIAPPDNLTGPEAAARAEDPTICPPAGPATDPGFDNVVLAPLINAYDTAADDIARTRAVQRLEQALRTQLEPTWELMWQGLSLLRALPEGSSVAARWAEDVRSFSYFTEIVETQAQSRRDSPTSAVRRLLAREQALERLTAAMAYDDPYVMLERRLAGEACLATVIDSEPTRTTLSDKGKSVLRPLLRVTTTDPFTPVAGESLHNAAVKNQQAKVLEVDDDVIVLELSGGMGRSAKAPAEGTVNVEGDRIVLARFGPNGNFRAATLPPPEETPWTHGGPPETDEEN</sequence>
<name>A0A4V6PUI5_NOCIG</name>
<accession>A0A4V6PUI5</accession>
<protein>
    <submittedName>
        <fullName evidence="2">Uncharacterized protein</fullName>
    </submittedName>
</protein>
<organism evidence="2 3">
    <name type="scientific">Nocardia ignorata</name>
    <dbReference type="NCBI Taxonomy" id="145285"/>
    <lineage>
        <taxon>Bacteria</taxon>
        <taxon>Bacillati</taxon>
        <taxon>Actinomycetota</taxon>
        <taxon>Actinomycetes</taxon>
        <taxon>Mycobacteriales</taxon>
        <taxon>Nocardiaceae</taxon>
        <taxon>Nocardia</taxon>
    </lineage>
</organism>
<keyword evidence="3" id="KW-1185">Reference proteome</keyword>
<evidence type="ECO:0000256" key="1">
    <source>
        <dbReference type="SAM" id="MobiDB-lite"/>
    </source>
</evidence>
<comment type="caution">
    <text evidence="2">The sequence shown here is derived from an EMBL/GenBank/DDBJ whole genome shotgun (WGS) entry which is preliminary data.</text>
</comment>
<dbReference type="AlphaFoldDB" id="A0A4V6PUI5"/>
<evidence type="ECO:0000313" key="2">
    <source>
        <dbReference type="EMBL" id="TDP30812.1"/>
    </source>
</evidence>
<evidence type="ECO:0000313" key="3">
    <source>
        <dbReference type="Proteomes" id="UP000295087"/>
    </source>
</evidence>
<proteinExistence type="predicted"/>
<dbReference type="RefSeq" id="WP_067496111.1">
    <property type="nucleotide sequence ID" value="NZ_SNXK01000010.1"/>
</dbReference>
<reference evidence="2 3" key="1">
    <citation type="submission" date="2019-03" db="EMBL/GenBank/DDBJ databases">
        <title>Genomic Encyclopedia of Type Strains, Phase IV (KMG-IV): sequencing the most valuable type-strain genomes for metagenomic binning, comparative biology and taxonomic classification.</title>
        <authorList>
            <person name="Goeker M."/>
        </authorList>
    </citation>
    <scope>NUCLEOTIDE SEQUENCE [LARGE SCALE GENOMIC DNA]</scope>
    <source>
        <strain evidence="2 3">DSM 44496</strain>
    </source>
</reference>
<gene>
    <name evidence="2" type="ORF">DFR75_11019</name>
</gene>
<dbReference type="Proteomes" id="UP000295087">
    <property type="component" value="Unassembled WGS sequence"/>
</dbReference>
<dbReference type="EMBL" id="SNXK01000010">
    <property type="protein sequence ID" value="TDP30812.1"/>
    <property type="molecule type" value="Genomic_DNA"/>
</dbReference>
<feature type="region of interest" description="Disordered" evidence="1">
    <location>
        <begin position="460"/>
        <end position="487"/>
    </location>
</feature>